<dbReference type="PRINTS" id="PR00463">
    <property type="entry name" value="EP450I"/>
</dbReference>
<dbReference type="Gene3D" id="1.10.630.10">
    <property type="entry name" value="Cytochrome P450"/>
    <property type="match status" value="1"/>
</dbReference>
<dbReference type="InterPro" id="IPR017972">
    <property type="entry name" value="Cyt_P450_CS"/>
</dbReference>
<dbReference type="AlphaFoldDB" id="A0A819G4P4"/>
<keyword evidence="2 7" id="KW-0349">Heme</keyword>
<evidence type="ECO:0000256" key="4">
    <source>
        <dbReference type="ARBA" id="ARBA00023002"/>
    </source>
</evidence>
<dbReference type="GO" id="GO:0004497">
    <property type="term" value="F:monooxygenase activity"/>
    <property type="evidence" value="ECO:0007669"/>
    <property type="project" value="UniProtKB-KW"/>
</dbReference>
<keyword evidence="6 8" id="KW-0503">Monooxygenase</keyword>
<name>A0A819G4P4_9BILA</name>
<dbReference type="GO" id="GO:0016705">
    <property type="term" value="F:oxidoreductase activity, acting on paired donors, with incorporation or reduction of molecular oxygen"/>
    <property type="evidence" value="ECO:0007669"/>
    <property type="project" value="InterPro"/>
</dbReference>
<evidence type="ECO:0000256" key="1">
    <source>
        <dbReference type="ARBA" id="ARBA00010617"/>
    </source>
</evidence>
<protein>
    <recommendedName>
        <fullName evidence="12">Cytochrome P450</fullName>
    </recommendedName>
</protein>
<dbReference type="InterPro" id="IPR001128">
    <property type="entry name" value="Cyt_P450"/>
</dbReference>
<dbReference type="PRINTS" id="PR00385">
    <property type="entry name" value="P450"/>
</dbReference>
<keyword evidence="5 7" id="KW-0408">Iron</keyword>
<evidence type="ECO:0000313" key="9">
    <source>
        <dbReference type="EMBL" id="CAF1161564.1"/>
    </source>
</evidence>
<evidence type="ECO:0000313" key="10">
    <source>
        <dbReference type="EMBL" id="CAF3880192.1"/>
    </source>
</evidence>
<dbReference type="InterPro" id="IPR050196">
    <property type="entry name" value="Cytochrome_P450_Monoox"/>
</dbReference>
<dbReference type="CDD" id="cd00302">
    <property type="entry name" value="cytochrome_P450"/>
    <property type="match status" value="1"/>
</dbReference>
<dbReference type="PROSITE" id="PS00086">
    <property type="entry name" value="CYTOCHROME_P450"/>
    <property type="match status" value="1"/>
</dbReference>
<accession>A0A819G4P4</accession>
<keyword evidence="4 8" id="KW-0560">Oxidoreductase</keyword>
<evidence type="ECO:0000313" key="11">
    <source>
        <dbReference type="Proteomes" id="UP000663868"/>
    </source>
</evidence>
<dbReference type="PANTHER" id="PTHR24291:SF50">
    <property type="entry name" value="BIFUNCTIONAL ALBAFLAVENONE MONOOXYGENASE_TERPENE SYNTHASE"/>
    <property type="match status" value="1"/>
</dbReference>
<evidence type="ECO:0000256" key="8">
    <source>
        <dbReference type="RuleBase" id="RU000461"/>
    </source>
</evidence>
<evidence type="ECO:0000256" key="5">
    <source>
        <dbReference type="ARBA" id="ARBA00023004"/>
    </source>
</evidence>
<proteinExistence type="inferred from homology"/>
<dbReference type="GO" id="GO:0005506">
    <property type="term" value="F:iron ion binding"/>
    <property type="evidence" value="ECO:0007669"/>
    <property type="project" value="InterPro"/>
</dbReference>
<comment type="similarity">
    <text evidence="1 8">Belongs to the cytochrome P450 family.</text>
</comment>
<evidence type="ECO:0000256" key="2">
    <source>
        <dbReference type="ARBA" id="ARBA00022617"/>
    </source>
</evidence>
<dbReference type="InterPro" id="IPR002401">
    <property type="entry name" value="Cyt_P450_E_grp-I"/>
</dbReference>
<evidence type="ECO:0000256" key="3">
    <source>
        <dbReference type="ARBA" id="ARBA00022723"/>
    </source>
</evidence>
<comment type="cofactor">
    <cofactor evidence="7">
        <name>heme</name>
        <dbReference type="ChEBI" id="CHEBI:30413"/>
    </cofactor>
</comment>
<evidence type="ECO:0000256" key="7">
    <source>
        <dbReference type="PIRSR" id="PIRSR602401-1"/>
    </source>
</evidence>
<organism evidence="10 11">
    <name type="scientific">Adineta steineri</name>
    <dbReference type="NCBI Taxonomy" id="433720"/>
    <lineage>
        <taxon>Eukaryota</taxon>
        <taxon>Metazoa</taxon>
        <taxon>Spiralia</taxon>
        <taxon>Gnathifera</taxon>
        <taxon>Rotifera</taxon>
        <taxon>Eurotatoria</taxon>
        <taxon>Bdelloidea</taxon>
        <taxon>Adinetida</taxon>
        <taxon>Adinetidae</taxon>
        <taxon>Adineta</taxon>
    </lineage>
</organism>
<dbReference type="EMBL" id="CAJNOE010000342">
    <property type="protein sequence ID" value="CAF1161564.1"/>
    <property type="molecule type" value="Genomic_DNA"/>
</dbReference>
<feature type="binding site" description="axial binding residue" evidence="7">
    <location>
        <position position="461"/>
    </location>
    <ligand>
        <name>heme</name>
        <dbReference type="ChEBI" id="CHEBI:30413"/>
    </ligand>
    <ligandPart>
        <name>Fe</name>
        <dbReference type="ChEBI" id="CHEBI:18248"/>
    </ligandPart>
</feature>
<sequence>MVLVVTIYLYLKWKYFSLRGTVPGLKPEFRFGNLRQLGVVSSNNEFIDSLMHGAEKMQRRYGDIFQFWMGLNHVYVFCRPEYAAHIFGNRQIFDRSDIRRDTFGLVAEDSLITLIGPKYRRHFKIISPVLRRNRILPQTSIMVDGVDRLISIWKERYENNENAICTCMQSDIRELIVDIFLLITLDYDMGSLKRLLNAAKHYNTEDKSEPCDFSMAFSIWLDIFKRRSTNGIPFFINYYLLKFDNTYQKAVKTLEDYVDKIILNCKEKTHPSDKPINLITSLVSALQTDEVSECLKSESEKTGLTKKELLGEVLFLFVAGFDTTVNTLSWFIYYVSKKPEIQRKIKEELKRNGITRETILDNFDLLNECKYIDCVVKETLRIAPFGLGAFRTVTEDTIIDGVKFRKGENIVCAFSLIQNDPRYWKLDPTQFIPERFYGTDAPDANHHPFAFFPFGGGHRTCIGQDLARLELKIIIIRLMQFVTLIDAPGNNGGHHQQSTAAPKEMAISIKFD</sequence>
<dbReference type="Proteomes" id="UP000663868">
    <property type="component" value="Unassembled WGS sequence"/>
</dbReference>
<evidence type="ECO:0008006" key="12">
    <source>
        <dbReference type="Google" id="ProtNLM"/>
    </source>
</evidence>
<dbReference type="GO" id="GO:0020037">
    <property type="term" value="F:heme binding"/>
    <property type="evidence" value="ECO:0007669"/>
    <property type="project" value="InterPro"/>
</dbReference>
<reference evidence="10" key="1">
    <citation type="submission" date="2021-02" db="EMBL/GenBank/DDBJ databases">
        <authorList>
            <person name="Nowell W R."/>
        </authorList>
    </citation>
    <scope>NUCLEOTIDE SEQUENCE</scope>
</reference>
<dbReference type="SUPFAM" id="SSF48264">
    <property type="entry name" value="Cytochrome P450"/>
    <property type="match status" value="1"/>
</dbReference>
<dbReference type="Proteomes" id="UP000663860">
    <property type="component" value="Unassembled WGS sequence"/>
</dbReference>
<dbReference type="EMBL" id="CAJOBB010001609">
    <property type="protein sequence ID" value="CAF3880192.1"/>
    <property type="molecule type" value="Genomic_DNA"/>
</dbReference>
<gene>
    <name evidence="9" type="ORF">IZO911_LOCUS26359</name>
    <name evidence="10" type="ORF">KXQ929_LOCUS21711</name>
</gene>
<keyword evidence="3 7" id="KW-0479">Metal-binding</keyword>
<dbReference type="InterPro" id="IPR036396">
    <property type="entry name" value="Cyt_P450_sf"/>
</dbReference>
<comment type="caution">
    <text evidence="10">The sequence shown here is derived from an EMBL/GenBank/DDBJ whole genome shotgun (WGS) entry which is preliminary data.</text>
</comment>
<dbReference type="Pfam" id="PF00067">
    <property type="entry name" value="p450"/>
    <property type="match status" value="1"/>
</dbReference>
<evidence type="ECO:0000256" key="6">
    <source>
        <dbReference type="ARBA" id="ARBA00023033"/>
    </source>
</evidence>
<dbReference type="PANTHER" id="PTHR24291">
    <property type="entry name" value="CYTOCHROME P450 FAMILY 4"/>
    <property type="match status" value="1"/>
</dbReference>